<name>W7A827_9APIC</name>
<dbReference type="AlphaFoldDB" id="W7A827"/>
<reference evidence="1 2" key="1">
    <citation type="submission" date="2013-02" db="EMBL/GenBank/DDBJ databases">
        <title>The Genome Sequence of Plasmodium inui San Antonio 1.</title>
        <authorList>
            <consortium name="The Broad Institute Genome Sequencing Platform"/>
            <consortium name="The Broad Institute Genome Sequencing Center for Infectious Disease"/>
            <person name="Neafsey D."/>
            <person name="Cheeseman I."/>
            <person name="Volkman S."/>
            <person name="Adams J."/>
            <person name="Walker B."/>
            <person name="Young S.K."/>
            <person name="Zeng Q."/>
            <person name="Gargeya S."/>
            <person name="Fitzgerald M."/>
            <person name="Haas B."/>
            <person name="Abouelleil A."/>
            <person name="Alvarado L."/>
            <person name="Arachchi H.M."/>
            <person name="Berlin A.M."/>
            <person name="Chapman S.B."/>
            <person name="Dewar J."/>
            <person name="Goldberg J."/>
            <person name="Griggs A."/>
            <person name="Gujja S."/>
            <person name="Hansen M."/>
            <person name="Howarth C."/>
            <person name="Imamovic A."/>
            <person name="Larimer J."/>
            <person name="McCowan C."/>
            <person name="Murphy C."/>
            <person name="Neiman D."/>
            <person name="Pearson M."/>
            <person name="Priest M."/>
            <person name="Roberts A."/>
            <person name="Saif S."/>
            <person name="Shea T."/>
            <person name="Sisk P."/>
            <person name="Sykes S."/>
            <person name="Wortman J."/>
            <person name="Nusbaum C."/>
            <person name="Birren B."/>
        </authorList>
    </citation>
    <scope>NUCLEOTIDE SEQUENCE [LARGE SCALE GENOMIC DNA]</scope>
    <source>
        <strain evidence="1 2">San Antonio 1</strain>
    </source>
</reference>
<dbReference type="VEuPathDB" id="PlasmoDB:C922_04232"/>
<sequence>MIPPLLHISHSTVHSKGRYYPKNSIVNITVLHGQAYFLKSSTKDIVLLINEHNFRSDGIRRTIALLEDQYRRQKSTLKIIILPD</sequence>
<organism evidence="1 2">
    <name type="scientific">Plasmodium inui San Antonio 1</name>
    <dbReference type="NCBI Taxonomy" id="1237626"/>
    <lineage>
        <taxon>Eukaryota</taxon>
        <taxon>Sar</taxon>
        <taxon>Alveolata</taxon>
        <taxon>Apicomplexa</taxon>
        <taxon>Aconoidasida</taxon>
        <taxon>Haemosporida</taxon>
        <taxon>Plasmodiidae</taxon>
        <taxon>Plasmodium</taxon>
        <taxon>Plasmodium (Plasmodium)</taxon>
    </lineage>
</organism>
<dbReference type="RefSeq" id="XP_008818039.1">
    <property type="nucleotide sequence ID" value="XM_008819817.1"/>
</dbReference>
<keyword evidence="2" id="KW-1185">Reference proteome</keyword>
<evidence type="ECO:0000313" key="2">
    <source>
        <dbReference type="Proteomes" id="UP000030640"/>
    </source>
</evidence>
<protein>
    <submittedName>
        <fullName evidence="1">Uncharacterized protein</fullName>
    </submittedName>
</protein>
<dbReference type="EMBL" id="KI965480">
    <property type="protein sequence ID" value="EUD65289.1"/>
    <property type="molecule type" value="Genomic_DNA"/>
</dbReference>
<dbReference type="Proteomes" id="UP000030640">
    <property type="component" value="Unassembled WGS sequence"/>
</dbReference>
<proteinExistence type="predicted"/>
<accession>W7A827</accession>
<gene>
    <name evidence="1" type="ORF">C922_04232</name>
</gene>
<dbReference type="GeneID" id="20039506"/>
<evidence type="ECO:0000313" key="1">
    <source>
        <dbReference type="EMBL" id="EUD65289.1"/>
    </source>
</evidence>